<evidence type="ECO:0000313" key="2">
    <source>
        <dbReference type="Proteomes" id="UP000805193"/>
    </source>
</evidence>
<evidence type="ECO:0000313" key="1">
    <source>
        <dbReference type="EMBL" id="KAG0412785.1"/>
    </source>
</evidence>
<protein>
    <submittedName>
        <fullName evidence="1">Uncharacterized protein</fullName>
    </submittedName>
</protein>
<gene>
    <name evidence="1" type="ORF">HPB47_010066</name>
</gene>
<keyword evidence="2" id="KW-1185">Reference proteome</keyword>
<proteinExistence type="predicted"/>
<name>A0AC60P031_IXOPE</name>
<organism evidence="1 2">
    <name type="scientific">Ixodes persulcatus</name>
    <name type="common">Taiga tick</name>
    <dbReference type="NCBI Taxonomy" id="34615"/>
    <lineage>
        <taxon>Eukaryota</taxon>
        <taxon>Metazoa</taxon>
        <taxon>Ecdysozoa</taxon>
        <taxon>Arthropoda</taxon>
        <taxon>Chelicerata</taxon>
        <taxon>Arachnida</taxon>
        <taxon>Acari</taxon>
        <taxon>Parasitiformes</taxon>
        <taxon>Ixodida</taxon>
        <taxon>Ixodoidea</taxon>
        <taxon>Ixodidae</taxon>
        <taxon>Ixodinae</taxon>
        <taxon>Ixodes</taxon>
    </lineage>
</organism>
<dbReference type="Proteomes" id="UP000805193">
    <property type="component" value="Unassembled WGS sequence"/>
</dbReference>
<reference evidence="1 2" key="1">
    <citation type="journal article" date="2020" name="Cell">
        <title>Large-Scale Comparative Analyses of Tick Genomes Elucidate Their Genetic Diversity and Vector Capacities.</title>
        <authorList>
            <consortium name="Tick Genome and Microbiome Consortium (TIGMIC)"/>
            <person name="Jia N."/>
            <person name="Wang J."/>
            <person name="Shi W."/>
            <person name="Du L."/>
            <person name="Sun Y."/>
            <person name="Zhan W."/>
            <person name="Jiang J.F."/>
            <person name="Wang Q."/>
            <person name="Zhang B."/>
            <person name="Ji P."/>
            <person name="Bell-Sakyi L."/>
            <person name="Cui X.M."/>
            <person name="Yuan T.T."/>
            <person name="Jiang B.G."/>
            <person name="Yang W.F."/>
            <person name="Lam T.T."/>
            <person name="Chang Q.C."/>
            <person name="Ding S.J."/>
            <person name="Wang X.J."/>
            <person name="Zhu J.G."/>
            <person name="Ruan X.D."/>
            <person name="Zhao L."/>
            <person name="Wei J.T."/>
            <person name="Ye R.Z."/>
            <person name="Que T.C."/>
            <person name="Du C.H."/>
            <person name="Zhou Y.H."/>
            <person name="Cheng J.X."/>
            <person name="Dai P.F."/>
            <person name="Guo W.B."/>
            <person name="Han X.H."/>
            <person name="Huang E.J."/>
            <person name="Li L.F."/>
            <person name="Wei W."/>
            <person name="Gao Y.C."/>
            <person name="Liu J.Z."/>
            <person name="Shao H.Z."/>
            <person name="Wang X."/>
            <person name="Wang C.C."/>
            <person name="Yang T.C."/>
            <person name="Huo Q.B."/>
            <person name="Li W."/>
            <person name="Chen H.Y."/>
            <person name="Chen S.E."/>
            <person name="Zhou L.G."/>
            <person name="Ni X.B."/>
            <person name="Tian J.H."/>
            <person name="Sheng Y."/>
            <person name="Liu T."/>
            <person name="Pan Y.S."/>
            <person name="Xia L.Y."/>
            <person name="Li J."/>
            <person name="Zhao F."/>
            <person name="Cao W.C."/>
        </authorList>
    </citation>
    <scope>NUCLEOTIDE SEQUENCE [LARGE SCALE GENOMIC DNA]</scope>
    <source>
        <strain evidence="1">Iper-2018</strain>
    </source>
</reference>
<accession>A0AC60P031</accession>
<comment type="caution">
    <text evidence="1">The sequence shown here is derived from an EMBL/GenBank/DDBJ whole genome shotgun (WGS) entry which is preliminary data.</text>
</comment>
<dbReference type="EMBL" id="JABSTQ010011322">
    <property type="protein sequence ID" value="KAG0412785.1"/>
    <property type="molecule type" value="Genomic_DNA"/>
</dbReference>
<sequence length="411" mass="46699">MVRSSVLLDPYYLSELSWGDIEALILRKREPKRRLYVSRRGLLNIDALSEQTFRRQFRFEKSDFPTLVRALDMPESVTSAQGVRVSAREALCMCLRRLAYPNRLYDLQEYFGRHYSVISTITNKVMFHIERNFGFLLDDLTVHNWLTLANLKEMSEAVHCKGAPLTNCWAFIDGTARPICRPSEDQRQFFSGHKRVHALKYQALMCPNGLICELDGPYPGNRHDAGILRDSHLYEKLEDLNGDHQFVLYGDPAYPLRPLLMKPYGGAKLTKEQEDFNAAMSTVRQAVEWGFGKVISEFAFLDFKKNQKILLQAVPRMYRVAVLLTNCHACMRPPGPGFEPGTFSFAAKCSTNQANLELDVSIFSAAHQSPSCVSRILLVLCSTSPGIIISYLSLHFVSYSCRLWLSAPAAH</sequence>